<gene>
    <name evidence="3" type="ORF">A2628_01035</name>
</gene>
<keyword evidence="2" id="KW-1133">Transmembrane helix</keyword>
<evidence type="ECO:0000313" key="4">
    <source>
        <dbReference type="Proteomes" id="UP000179221"/>
    </source>
</evidence>
<keyword evidence="2" id="KW-0812">Transmembrane</keyword>
<evidence type="ECO:0000256" key="1">
    <source>
        <dbReference type="SAM" id="Coils"/>
    </source>
</evidence>
<keyword evidence="2" id="KW-0472">Membrane</keyword>
<dbReference type="Proteomes" id="UP000179221">
    <property type="component" value="Unassembled WGS sequence"/>
</dbReference>
<organism evidence="3 4">
    <name type="scientific">Candidatus Woesebacteria bacterium RIFCSPHIGHO2_01_FULL_40_22</name>
    <dbReference type="NCBI Taxonomy" id="1802499"/>
    <lineage>
        <taxon>Bacteria</taxon>
        <taxon>Candidatus Woeseibacteriota</taxon>
    </lineage>
</organism>
<accession>A0A1F7YJC4</accession>
<feature type="transmembrane region" description="Helical" evidence="2">
    <location>
        <begin position="17"/>
        <end position="37"/>
    </location>
</feature>
<dbReference type="EMBL" id="MGGL01000004">
    <property type="protein sequence ID" value="OGM27372.1"/>
    <property type="molecule type" value="Genomic_DNA"/>
</dbReference>
<reference evidence="3 4" key="1">
    <citation type="journal article" date="2016" name="Nat. Commun.">
        <title>Thousands of microbial genomes shed light on interconnected biogeochemical processes in an aquifer system.</title>
        <authorList>
            <person name="Anantharaman K."/>
            <person name="Brown C.T."/>
            <person name="Hug L.A."/>
            <person name="Sharon I."/>
            <person name="Castelle C.J."/>
            <person name="Probst A.J."/>
            <person name="Thomas B.C."/>
            <person name="Singh A."/>
            <person name="Wilkins M.J."/>
            <person name="Karaoz U."/>
            <person name="Brodie E.L."/>
            <person name="Williams K.H."/>
            <person name="Hubbard S.S."/>
            <person name="Banfield J.F."/>
        </authorList>
    </citation>
    <scope>NUCLEOTIDE SEQUENCE [LARGE SCALE GENOMIC DNA]</scope>
</reference>
<evidence type="ECO:0000256" key="2">
    <source>
        <dbReference type="SAM" id="Phobius"/>
    </source>
</evidence>
<dbReference type="AlphaFoldDB" id="A0A1F7YJC4"/>
<sequence length="234" mass="26484">MVNLGFGENVKLRSYKIVLIPFFALIVLIILFIYAATTGYGKLRSQKQIIDELERDDTTLEAKINNLKNLEAQTYPDSTEMLIRFPNDNPSLWMLGQLIRKGEESAVTLFEQTLLFDEASLENITVSTINFQVTGNKEKIFDYLLSIDNISPISTFDSVDFSESETAQQGALVSLKVYFSPLPEVLTNLNEVVNELTPLEVTTLNKLSEMELPEFSTLMPSANYELKDPFNSFQ</sequence>
<feature type="coiled-coil region" evidence="1">
    <location>
        <begin position="43"/>
        <end position="73"/>
    </location>
</feature>
<evidence type="ECO:0000313" key="3">
    <source>
        <dbReference type="EMBL" id="OGM27372.1"/>
    </source>
</evidence>
<comment type="caution">
    <text evidence="3">The sequence shown here is derived from an EMBL/GenBank/DDBJ whole genome shotgun (WGS) entry which is preliminary data.</text>
</comment>
<keyword evidence="1" id="KW-0175">Coiled coil</keyword>
<proteinExistence type="predicted"/>
<protein>
    <submittedName>
        <fullName evidence="3">Uncharacterized protein</fullName>
    </submittedName>
</protein>
<name>A0A1F7YJC4_9BACT</name>